<reference evidence="1 2" key="1">
    <citation type="journal article" date="2012" name="Genome Biol.">
        <title>Sequencing three crocodilian genomes to illuminate the evolution of archosaurs and amniotes.</title>
        <authorList>
            <person name="St John J.A."/>
            <person name="Braun E.L."/>
            <person name="Isberg S.R."/>
            <person name="Miles L.G."/>
            <person name="Chong A.Y."/>
            <person name="Gongora J."/>
            <person name="Dalzell P."/>
            <person name="Moran C."/>
            <person name="Bed'hom B."/>
            <person name="Abzhanov A."/>
            <person name="Burgess S.C."/>
            <person name="Cooksey A.M."/>
            <person name="Castoe T.A."/>
            <person name="Crawford N.G."/>
            <person name="Densmore L.D."/>
            <person name="Drew J.C."/>
            <person name="Edwards S.V."/>
            <person name="Faircloth B.C."/>
            <person name="Fujita M.K."/>
            <person name="Greenwold M.J."/>
            <person name="Hoffmann F.G."/>
            <person name="Howard J.M."/>
            <person name="Iguchi T."/>
            <person name="Janes D.E."/>
            <person name="Khan S.Y."/>
            <person name="Kohno S."/>
            <person name="de Koning A.J."/>
            <person name="Lance S.L."/>
            <person name="McCarthy F.M."/>
            <person name="McCormack J.E."/>
            <person name="Merchant M.E."/>
            <person name="Peterson D.G."/>
            <person name="Pollock D.D."/>
            <person name="Pourmand N."/>
            <person name="Raney B.J."/>
            <person name="Roessler K.A."/>
            <person name="Sanford J.R."/>
            <person name="Sawyer R.H."/>
            <person name="Schmidt C.J."/>
            <person name="Triplett E.W."/>
            <person name="Tuberville T.D."/>
            <person name="Venegas-Anaya M."/>
            <person name="Howard J.T."/>
            <person name="Jarvis E.D."/>
            <person name="Guillette L.J.Jr."/>
            <person name="Glenn T.C."/>
            <person name="Green R.E."/>
            <person name="Ray D.A."/>
        </authorList>
    </citation>
    <scope>NUCLEOTIDE SEQUENCE [LARGE SCALE GENOMIC DNA]</scope>
    <source>
        <strain evidence="1">KSC_2009_1</strain>
    </source>
</reference>
<sequence>MRRWLSAFITHQTAPKAKRCIGLSAERLTKTNGIACAARKQLAVASADEEGGRGVSSREDKRFKAARVTPGLFLFYPVAHAP</sequence>
<dbReference type="AlphaFoldDB" id="A0A151M8Z3"/>
<keyword evidence="2" id="KW-1185">Reference proteome</keyword>
<name>A0A151M8Z3_ALLMI</name>
<gene>
    <name evidence="1" type="ORF">Y1Q_0001257</name>
</gene>
<dbReference type="EMBL" id="AKHW03006295">
    <property type="protein sequence ID" value="KYO20920.1"/>
    <property type="molecule type" value="Genomic_DNA"/>
</dbReference>
<organism evidence="1 2">
    <name type="scientific">Alligator mississippiensis</name>
    <name type="common">American alligator</name>
    <dbReference type="NCBI Taxonomy" id="8496"/>
    <lineage>
        <taxon>Eukaryota</taxon>
        <taxon>Metazoa</taxon>
        <taxon>Chordata</taxon>
        <taxon>Craniata</taxon>
        <taxon>Vertebrata</taxon>
        <taxon>Euteleostomi</taxon>
        <taxon>Archelosauria</taxon>
        <taxon>Archosauria</taxon>
        <taxon>Crocodylia</taxon>
        <taxon>Alligatoridae</taxon>
        <taxon>Alligatorinae</taxon>
        <taxon>Alligator</taxon>
    </lineage>
</organism>
<comment type="caution">
    <text evidence="1">The sequence shown here is derived from an EMBL/GenBank/DDBJ whole genome shotgun (WGS) entry which is preliminary data.</text>
</comment>
<evidence type="ECO:0000313" key="1">
    <source>
        <dbReference type="EMBL" id="KYO20920.1"/>
    </source>
</evidence>
<evidence type="ECO:0000313" key="2">
    <source>
        <dbReference type="Proteomes" id="UP000050525"/>
    </source>
</evidence>
<dbReference type="Proteomes" id="UP000050525">
    <property type="component" value="Unassembled WGS sequence"/>
</dbReference>
<proteinExistence type="predicted"/>
<protein>
    <submittedName>
        <fullName evidence="1">Uncharacterized protein</fullName>
    </submittedName>
</protein>
<accession>A0A151M8Z3</accession>